<feature type="transmembrane region" description="Helical" evidence="1">
    <location>
        <begin position="20"/>
        <end position="38"/>
    </location>
</feature>
<keyword evidence="1" id="KW-0472">Membrane</keyword>
<dbReference type="AlphaFoldDB" id="A0A0F8ZR49"/>
<keyword evidence="1" id="KW-0812">Transmembrane</keyword>
<evidence type="ECO:0000256" key="1">
    <source>
        <dbReference type="SAM" id="Phobius"/>
    </source>
</evidence>
<dbReference type="EMBL" id="LAZR01058936">
    <property type="protein sequence ID" value="KKK68859.1"/>
    <property type="molecule type" value="Genomic_DNA"/>
</dbReference>
<accession>A0A0F8ZR49</accession>
<gene>
    <name evidence="2" type="ORF">LCGC14_2939840</name>
</gene>
<feature type="non-terminal residue" evidence="2">
    <location>
        <position position="107"/>
    </location>
</feature>
<reference evidence="2" key="1">
    <citation type="journal article" date="2015" name="Nature">
        <title>Complex archaea that bridge the gap between prokaryotes and eukaryotes.</title>
        <authorList>
            <person name="Spang A."/>
            <person name="Saw J.H."/>
            <person name="Jorgensen S.L."/>
            <person name="Zaremba-Niedzwiedzka K."/>
            <person name="Martijn J."/>
            <person name="Lind A.E."/>
            <person name="van Eijk R."/>
            <person name="Schleper C."/>
            <person name="Guy L."/>
            <person name="Ettema T.J."/>
        </authorList>
    </citation>
    <scope>NUCLEOTIDE SEQUENCE</scope>
</reference>
<comment type="caution">
    <text evidence="2">The sequence shown here is derived from an EMBL/GenBank/DDBJ whole genome shotgun (WGS) entry which is preliminary data.</text>
</comment>
<name>A0A0F8ZR49_9ZZZZ</name>
<keyword evidence="1" id="KW-1133">Transmembrane helix</keyword>
<protein>
    <submittedName>
        <fullName evidence="2">Uncharacterized protein</fullName>
    </submittedName>
</protein>
<evidence type="ECO:0000313" key="2">
    <source>
        <dbReference type="EMBL" id="KKK68859.1"/>
    </source>
</evidence>
<proteinExistence type="predicted"/>
<sequence length="107" mass="12361">MKKSIYTIEEKRSGYTLFELITVLVIGTMIIITAMTVFNRIRSAAAAIDRNLETNTLATEILQRIAEDIDRMAMPGTDTTLVLRNKIRNRYNTTQLFKENKLYDRSK</sequence>
<organism evidence="2">
    <name type="scientific">marine sediment metagenome</name>
    <dbReference type="NCBI Taxonomy" id="412755"/>
    <lineage>
        <taxon>unclassified sequences</taxon>
        <taxon>metagenomes</taxon>
        <taxon>ecological metagenomes</taxon>
    </lineage>
</organism>